<dbReference type="Proteomes" id="UP000053424">
    <property type="component" value="Unassembled WGS sequence"/>
</dbReference>
<dbReference type="InterPro" id="IPR046347">
    <property type="entry name" value="bZIP_sf"/>
</dbReference>
<sequence>MSSAQANQMEVDCDSAPIANQDFVDQELIPSTSRLSRLPTKVPSSPHRSQRNFDKVAIPAFQNNNNKYKSQDVHLPVINSASSTSSTATRSLGQPSTSLETTVSSSSQPTPNHVLTHPIRRPRTQIFQSPKDLAAHYGIPQRLPPAPRTNTRYLQPPSSPKQSSPLSDYQTLSANYLIMLSKEPTDSSMAAPSTPAMSSTLAPAELNAPVIPTASPGNLTNEQIAQLTDYIAASPEFRDNSTFFDYMTSPLVPELDAEFGSPPFDTPFSDFLTTPLFNDDSTFTSPSMEYADMDMPLFGGGGIDYSTEQVEEVPVVPAVVDKPPAAVDFNNLYTISPGTPALDAFDPSHLELRRTAPTSASKATPAPPPARRSKATGIRKGVTPDTLLDEDAPTQPRKYTTPSATSRKEVPAGFARKRARSVAFADEEDQLDDLPPNPTEQDLIEQKRRQNRVAARRSRKRKLEQFQRMEASRDEERGLKETWTERAQVLLGLVRSMGVNYPDFEPDQRKYADA</sequence>
<organism evidence="3 4">
    <name type="scientific">Hebeloma cylindrosporum</name>
    <dbReference type="NCBI Taxonomy" id="76867"/>
    <lineage>
        <taxon>Eukaryota</taxon>
        <taxon>Fungi</taxon>
        <taxon>Dikarya</taxon>
        <taxon>Basidiomycota</taxon>
        <taxon>Agaricomycotina</taxon>
        <taxon>Agaricomycetes</taxon>
        <taxon>Agaricomycetidae</taxon>
        <taxon>Agaricales</taxon>
        <taxon>Agaricineae</taxon>
        <taxon>Hymenogastraceae</taxon>
        <taxon>Hebeloma</taxon>
    </lineage>
</organism>
<dbReference type="InterPro" id="IPR004827">
    <property type="entry name" value="bZIP"/>
</dbReference>
<evidence type="ECO:0000259" key="2">
    <source>
        <dbReference type="PROSITE" id="PS00036"/>
    </source>
</evidence>
<dbReference type="SMART" id="SM00338">
    <property type="entry name" value="BRLZ"/>
    <property type="match status" value="1"/>
</dbReference>
<accession>A0A0C2XU08</accession>
<feature type="region of interest" description="Disordered" evidence="1">
    <location>
        <begin position="137"/>
        <end position="167"/>
    </location>
</feature>
<gene>
    <name evidence="3" type="ORF">M413DRAFT_445835</name>
</gene>
<evidence type="ECO:0000313" key="4">
    <source>
        <dbReference type="Proteomes" id="UP000053424"/>
    </source>
</evidence>
<reference evidence="3 4" key="1">
    <citation type="submission" date="2014-04" db="EMBL/GenBank/DDBJ databases">
        <authorList>
            <consortium name="DOE Joint Genome Institute"/>
            <person name="Kuo A."/>
            <person name="Gay G."/>
            <person name="Dore J."/>
            <person name="Kohler A."/>
            <person name="Nagy L.G."/>
            <person name="Floudas D."/>
            <person name="Copeland A."/>
            <person name="Barry K.W."/>
            <person name="Cichocki N."/>
            <person name="Veneault-Fourrey C."/>
            <person name="LaButti K."/>
            <person name="Lindquist E.A."/>
            <person name="Lipzen A."/>
            <person name="Lundell T."/>
            <person name="Morin E."/>
            <person name="Murat C."/>
            <person name="Sun H."/>
            <person name="Tunlid A."/>
            <person name="Henrissat B."/>
            <person name="Grigoriev I.V."/>
            <person name="Hibbett D.S."/>
            <person name="Martin F."/>
            <person name="Nordberg H.P."/>
            <person name="Cantor M.N."/>
            <person name="Hua S.X."/>
        </authorList>
    </citation>
    <scope>NUCLEOTIDE SEQUENCE [LARGE SCALE GENOMIC DNA]</scope>
    <source>
        <strain evidence="4">h7</strain>
    </source>
</reference>
<feature type="domain" description="BZIP" evidence="2">
    <location>
        <begin position="447"/>
        <end position="461"/>
    </location>
</feature>
<proteinExistence type="predicted"/>
<feature type="compositionally biased region" description="Basic residues" evidence="1">
    <location>
        <begin position="449"/>
        <end position="462"/>
    </location>
</feature>
<dbReference type="GO" id="GO:0003700">
    <property type="term" value="F:DNA-binding transcription factor activity"/>
    <property type="evidence" value="ECO:0007669"/>
    <property type="project" value="InterPro"/>
</dbReference>
<dbReference type="CDD" id="cd12193">
    <property type="entry name" value="bZIP_GCN4"/>
    <property type="match status" value="1"/>
</dbReference>
<feature type="region of interest" description="Disordered" evidence="1">
    <location>
        <begin position="1"/>
        <end position="53"/>
    </location>
</feature>
<dbReference type="AlphaFoldDB" id="A0A0C2XU08"/>
<keyword evidence="4" id="KW-1185">Reference proteome</keyword>
<dbReference type="HOGENOM" id="CLU_509116_0_0_1"/>
<protein>
    <recommendedName>
        <fullName evidence="2">BZIP domain-containing protein</fullName>
    </recommendedName>
</protein>
<dbReference type="SUPFAM" id="SSF57959">
    <property type="entry name" value="Leucine zipper domain"/>
    <property type="match status" value="1"/>
</dbReference>
<feature type="compositionally biased region" description="Low complexity" evidence="1">
    <location>
        <begin position="355"/>
        <end position="364"/>
    </location>
</feature>
<dbReference type="OrthoDB" id="2257100at2759"/>
<reference evidence="4" key="2">
    <citation type="submission" date="2015-01" db="EMBL/GenBank/DDBJ databases">
        <title>Evolutionary Origins and Diversification of the Mycorrhizal Mutualists.</title>
        <authorList>
            <consortium name="DOE Joint Genome Institute"/>
            <consortium name="Mycorrhizal Genomics Consortium"/>
            <person name="Kohler A."/>
            <person name="Kuo A."/>
            <person name="Nagy L.G."/>
            <person name="Floudas D."/>
            <person name="Copeland A."/>
            <person name="Barry K.W."/>
            <person name="Cichocki N."/>
            <person name="Veneault-Fourrey C."/>
            <person name="LaButti K."/>
            <person name="Lindquist E.A."/>
            <person name="Lipzen A."/>
            <person name="Lundell T."/>
            <person name="Morin E."/>
            <person name="Murat C."/>
            <person name="Riley R."/>
            <person name="Ohm R."/>
            <person name="Sun H."/>
            <person name="Tunlid A."/>
            <person name="Henrissat B."/>
            <person name="Grigoriev I.V."/>
            <person name="Hibbett D.S."/>
            <person name="Martin F."/>
        </authorList>
    </citation>
    <scope>NUCLEOTIDE SEQUENCE [LARGE SCALE GENOMIC DNA]</scope>
    <source>
        <strain evidence="4">h7</strain>
    </source>
</reference>
<evidence type="ECO:0000256" key="1">
    <source>
        <dbReference type="SAM" id="MobiDB-lite"/>
    </source>
</evidence>
<feature type="compositionally biased region" description="Basic and acidic residues" evidence="1">
    <location>
        <begin position="463"/>
        <end position="479"/>
    </location>
</feature>
<dbReference type="STRING" id="686832.A0A0C2XU08"/>
<dbReference type="EMBL" id="KN831781">
    <property type="protein sequence ID" value="KIM41113.1"/>
    <property type="molecule type" value="Genomic_DNA"/>
</dbReference>
<evidence type="ECO:0000313" key="3">
    <source>
        <dbReference type="EMBL" id="KIM41113.1"/>
    </source>
</evidence>
<feature type="compositionally biased region" description="Low complexity" evidence="1">
    <location>
        <begin position="81"/>
        <end position="107"/>
    </location>
</feature>
<feature type="region of interest" description="Disordered" evidence="1">
    <location>
        <begin position="81"/>
        <end position="123"/>
    </location>
</feature>
<dbReference type="PROSITE" id="PS00036">
    <property type="entry name" value="BZIP_BASIC"/>
    <property type="match status" value="1"/>
</dbReference>
<name>A0A0C2XU08_HEBCY</name>
<feature type="region of interest" description="Disordered" evidence="1">
    <location>
        <begin position="355"/>
        <end position="420"/>
    </location>
</feature>
<feature type="compositionally biased region" description="Low complexity" evidence="1">
    <location>
        <begin position="154"/>
        <end position="167"/>
    </location>
</feature>
<feature type="region of interest" description="Disordered" evidence="1">
    <location>
        <begin position="447"/>
        <end position="479"/>
    </location>
</feature>